<name>A0AAV2D8M4_9ROSI</name>
<dbReference type="AlphaFoldDB" id="A0AAV2D8M4"/>
<evidence type="ECO:0000313" key="3">
    <source>
        <dbReference type="Proteomes" id="UP001497516"/>
    </source>
</evidence>
<accession>A0AAV2D8M4</accession>
<feature type="compositionally biased region" description="Polar residues" evidence="1">
    <location>
        <begin position="43"/>
        <end position="52"/>
    </location>
</feature>
<evidence type="ECO:0000256" key="1">
    <source>
        <dbReference type="SAM" id="MobiDB-lite"/>
    </source>
</evidence>
<dbReference type="Proteomes" id="UP001497516">
    <property type="component" value="Chromosome 2"/>
</dbReference>
<gene>
    <name evidence="2" type="ORF">LTRI10_LOCUS11633</name>
</gene>
<sequence length="88" mass="9412">MGGKRKNVGAEGNPKPAKVVRMEPRAEPVSKKPPRVDKGGSGSSSSAPYQQTLPDMGVFQDILATHYRDVRLPIAAAQTLPSAQLRDT</sequence>
<proteinExistence type="predicted"/>
<feature type="compositionally biased region" description="Basic and acidic residues" evidence="1">
    <location>
        <begin position="20"/>
        <end position="38"/>
    </location>
</feature>
<keyword evidence="3" id="KW-1185">Reference proteome</keyword>
<evidence type="ECO:0000313" key="2">
    <source>
        <dbReference type="EMBL" id="CAL1368563.1"/>
    </source>
</evidence>
<protein>
    <submittedName>
        <fullName evidence="2">Uncharacterized protein</fullName>
    </submittedName>
</protein>
<feature type="region of interest" description="Disordered" evidence="1">
    <location>
        <begin position="1"/>
        <end position="52"/>
    </location>
</feature>
<organism evidence="2 3">
    <name type="scientific">Linum trigynum</name>
    <dbReference type="NCBI Taxonomy" id="586398"/>
    <lineage>
        <taxon>Eukaryota</taxon>
        <taxon>Viridiplantae</taxon>
        <taxon>Streptophyta</taxon>
        <taxon>Embryophyta</taxon>
        <taxon>Tracheophyta</taxon>
        <taxon>Spermatophyta</taxon>
        <taxon>Magnoliopsida</taxon>
        <taxon>eudicotyledons</taxon>
        <taxon>Gunneridae</taxon>
        <taxon>Pentapetalae</taxon>
        <taxon>rosids</taxon>
        <taxon>fabids</taxon>
        <taxon>Malpighiales</taxon>
        <taxon>Linaceae</taxon>
        <taxon>Linum</taxon>
    </lineage>
</organism>
<dbReference type="EMBL" id="OZ034815">
    <property type="protein sequence ID" value="CAL1368563.1"/>
    <property type="molecule type" value="Genomic_DNA"/>
</dbReference>
<reference evidence="2 3" key="1">
    <citation type="submission" date="2024-04" db="EMBL/GenBank/DDBJ databases">
        <authorList>
            <person name="Fracassetti M."/>
        </authorList>
    </citation>
    <scope>NUCLEOTIDE SEQUENCE [LARGE SCALE GENOMIC DNA]</scope>
</reference>